<sequence length="301" mass="33499">MQRRDRTLALRGLHFHVTEWGDATGWPVVMLHGIRGYAETFAGLAQALQPGMRVIAFDQRGRGETDWDPLHDYYTDAYVADLKAVVQALELQRFDLLGHSMGGINAIVYAAQNPRQVRRLVIEDAGPGAFEASAGARRIRQEFATTPSRFDSWEQASEFMRTLRPTVTEEARQQRLRSMLKPLADGGLTWRYDHVGIARTRLCPDPARVVDLVPYVSAIACETLVVRGGRSDYLQPEMVERMRAANPLIEAAEIPDAGHYVHDDQAELFAQAVKGFLQRPPSPAAAQAADTTTTTFPETTP</sequence>
<dbReference type="PANTHER" id="PTHR46118:SF4">
    <property type="entry name" value="PROTEIN ABHD11"/>
    <property type="match status" value="1"/>
</dbReference>
<dbReference type="EMBL" id="FONX01000005">
    <property type="protein sequence ID" value="SFE77614.1"/>
    <property type="molecule type" value="Genomic_DNA"/>
</dbReference>
<dbReference type="GO" id="GO:0008233">
    <property type="term" value="F:peptidase activity"/>
    <property type="evidence" value="ECO:0007669"/>
    <property type="project" value="InterPro"/>
</dbReference>
<comment type="similarity">
    <text evidence="1">Belongs to the peptidase S33 family.</text>
</comment>
<gene>
    <name evidence="5" type="ORF">SAMN04489711_10584</name>
</gene>
<evidence type="ECO:0000259" key="4">
    <source>
        <dbReference type="Pfam" id="PF00561"/>
    </source>
</evidence>
<dbReference type="STRING" id="1177982.SAMN04489711_10584"/>
<feature type="compositionally biased region" description="Low complexity" evidence="3">
    <location>
        <begin position="284"/>
        <end position="301"/>
    </location>
</feature>
<dbReference type="PRINTS" id="PR00793">
    <property type="entry name" value="PROAMNOPTASE"/>
</dbReference>
<dbReference type="PRINTS" id="PR00111">
    <property type="entry name" value="ABHYDROLASE"/>
</dbReference>
<dbReference type="AlphaFoldDB" id="A0A1I2DAR2"/>
<evidence type="ECO:0000256" key="2">
    <source>
        <dbReference type="ARBA" id="ARBA00022801"/>
    </source>
</evidence>
<feature type="region of interest" description="Disordered" evidence="3">
    <location>
        <begin position="280"/>
        <end position="301"/>
    </location>
</feature>
<keyword evidence="2" id="KW-0378">Hydrolase</keyword>
<dbReference type="InterPro" id="IPR029058">
    <property type="entry name" value="AB_hydrolase_fold"/>
</dbReference>
<evidence type="ECO:0000313" key="6">
    <source>
        <dbReference type="Proteomes" id="UP000199119"/>
    </source>
</evidence>
<evidence type="ECO:0000256" key="3">
    <source>
        <dbReference type="SAM" id="MobiDB-lite"/>
    </source>
</evidence>
<dbReference type="Proteomes" id="UP000199119">
    <property type="component" value="Unassembled WGS sequence"/>
</dbReference>
<evidence type="ECO:0000313" key="5">
    <source>
        <dbReference type="EMBL" id="SFE77614.1"/>
    </source>
</evidence>
<dbReference type="PANTHER" id="PTHR46118">
    <property type="entry name" value="PROTEIN ABHD11"/>
    <property type="match status" value="1"/>
</dbReference>
<dbReference type="OrthoDB" id="5380819at2"/>
<dbReference type="Gene3D" id="3.40.50.1820">
    <property type="entry name" value="alpha/beta hydrolase"/>
    <property type="match status" value="1"/>
</dbReference>
<dbReference type="InterPro" id="IPR002410">
    <property type="entry name" value="Peptidase_S33"/>
</dbReference>
<name>A0A1I2DAR2_9BURK</name>
<accession>A0A1I2DAR2</accession>
<dbReference type="InterPro" id="IPR000073">
    <property type="entry name" value="AB_hydrolase_1"/>
</dbReference>
<proteinExistence type="inferred from homology"/>
<evidence type="ECO:0000256" key="1">
    <source>
        <dbReference type="ARBA" id="ARBA00010088"/>
    </source>
</evidence>
<feature type="domain" description="AB hydrolase-1" evidence="4">
    <location>
        <begin position="27"/>
        <end position="264"/>
    </location>
</feature>
<organism evidence="5 6">
    <name type="scientific">Paracidovorax wautersii</name>
    <dbReference type="NCBI Taxonomy" id="1177982"/>
    <lineage>
        <taxon>Bacteria</taxon>
        <taxon>Pseudomonadati</taxon>
        <taxon>Pseudomonadota</taxon>
        <taxon>Betaproteobacteria</taxon>
        <taxon>Burkholderiales</taxon>
        <taxon>Comamonadaceae</taxon>
        <taxon>Paracidovorax</taxon>
    </lineage>
</organism>
<dbReference type="GO" id="GO:0006508">
    <property type="term" value="P:proteolysis"/>
    <property type="evidence" value="ECO:0007669"/>
    <property type="project" value="InterPro"/>
</dbReference>
<protein>
    <submittedName>
        <fullName evidence="5">Pimeloyl-ACP methyl ester carboxylesterase</fullName>
    </submittedName>
</protein>
<reference evidence="6" key="1">
    <citation type="submission" date="2016-10" db="EMBL/GenBank/DDBJ databases">
        <authorList>
            <person name="Varghese N."/>
            <person name="Submissions S."/>
        </authorList>
    </citation>
    <scope>NUCLEOTIDE SEQUENCE [LARGE SCALE GENOMIC DNA]</scope>
    <source>
        <strain evidence="6">DSM 27981</strain>
    </source>
</reference>
<dbReference type="RefSeq" id="WP_092939329.1">
    <property type="nucleotide sequence ID" value="NZ_FONX01000005.1"/>
</dbReference>
<dbReference type="Pfam" id="PF00561">
    <property type="entry name" value="Abhydrolase_1"/>
    <property type="match status" value="1"/>
</dbReference>
<keyword evidence="6" id="KW-1185">Reference proteome</keyword>
<dbReference type="SUPFAM" id="SSF53474">
    <property type="entry name" value="alpha/beta-Hydrolases"/>
    <property type="match status" value="1"/>
</dbReference>